<comment type="similarity">
    <text evidence="4">Belongs to the PEP-utilizing enzyme family.</text>
</comment>
<comment type="caution">
    <text evidence="15">The sequence shown here is derived from an EMBL/GenBank/DDBJ whole genome shotgun (WGS) entry which is preliminary data.</text>
</comment>
<evidence type="ECO:0000259" key="14">
    <source>
        <dbReference type="SMART" id="SM00065"/>
    </source>
</evidence>
<dbReference type="Pfam" id="PF01590">
    <property type="entry name" value="GAF"/>
    <property type="match status" value="1"/>
</dbReference>
<dbReference type="InterPro" id="IPR015813">
    <property type="entry name" value="Pyrv/PenolPyrv_kinase-like_dom"/>
</dbReference>
<organism evidence="15 16">
    <name type="scientific">Rhizobium changzhiense</name>
    <dbReference type="NCBI Taxonomy" id="2692317"/>
    <lineage>
        <taxon>Bacteria</taxon>
        <taxon>Pseudomonadati</taxon>
        <taxon>Pseudomonadota</taxon>
        <taxon>Alphaproteobacteria</taxon>
        <taxon>Hyphomicrobiales</taxon>
        <taxon>Rhizobiaceae</taxon>
        <taxon>Rhizobium/Agrobacterium group</taxon>
        <taxon>Rhizobium</taxon>
    </lineage>
</organism>
<keyword evidence="6" id="KW-0813">Transport</keyword>
<dbReference type="Gene3D" id="3.20.20.60">
    <property type="entry name" value="Phosphoenolpyruvate-binding domains"/>
    <property type="match status" value="1"/>
</dbReference>
<dbReference type="InterPro" id="IPR023151">
    <property type="entry name" value="PEP_util_CS"/>
</dbReference>
<dbReference type="Gene3D" id="3.30.450.40">
    <property type="match status" value="1"/>
</dbReference>
<dbReference type="SUPFAM" id="SSF47831">
    <property type="entry name" value="Enzyme I of the PEP:sugar phosphotransferase system HPr-binding (sub)domain"/>
    <property type="match status" value="1"/>
</dbReference>
<evidence type="ECO:0000256" key="3">
    <source>
        <dbReference type="ARBA" id="ARBA00004496"/>
    </source>
</evidence>
<dbReference type="InterPro" id="IPR040442">
    <property type="entry name" value="Pyrv_kinase-like_dom_sf"/>
</dbReference>
<dbReference type="InterPro" id="IPR008279">
    <property type="entry name" value="PEP-util_enz_mobile_dom"/>
</dbReference>
<reference evidence="15 16" key="1">
    <citation type="submission" date="2020-07" db="EMBL/GenBank/DDBJ databases">
        <authorList>
            <person name="Sun Q."/>
        </authorList>
    </citation>
    <scope>NUCLEOTIDE SEQUENCE [LARGE SCALE GENOMIC DNA]</scope>
    <source>
        <strain evidence="15 16">WYCCWR 11317</strain>
    </source>
</reference>
<dbReference type="SUPFAM" id="SSF55781">
    <property type="entry name" value="GAF domain-like"/>
    <property type="match status" value="1"/>
</dbReference>
<dbReference type="PRINTS" id="PR01736">
    <property type="entry name" value="PHPHTRNFRASE"/>
</dbReference>
<evidence type="ECO:0000256" key="8">
    <source>
        <dbReference type="ARBA" id="ARBA00022597"/>
    </source>
</evidence>
<comment type="catalytic activity">
    <reaction evidence="1">
        <text>L-histidyl-[protein] + phosphoenolpyruvate = N(pros)-phospho-L-histidyl-[protein] + pyruvate</text>
        <dbReference type="Rhea" id="RHEA:23880"/>
        <dbReference type="Rhea" id="RHEA-COMP:9745"/>
        <dbReference type="Rhea" id="RHEA-COMP:9746"/>
        <dbReference type="ChEBI" id="CHEBI:15361"/>
        <dbReference type="ChEBI" id="CHEBI:29979"/>
        <dbReference type="ChEBI" id="CHEBI:58702"/>
        <dbReference type="ChEBI" id="CHEBI:64837"/>
        <dbReference type="EC" id="2.7.3.9"/>
    </reaction>
</comment>
<dbReference type="Proteomes" id="UP000539787">
    <property type="component" value="Unassembled WGS sequence"/>
</dbReference>
<keyword evidence="10" id="KW-0598">Phosphotransferase system</keyword>
<name>A0ABR6AHC1_9HYPH</name>
<dbReference type="InterPro" id="IPR003018">
    <property type="entry name" value="GAF"/>
</dbReference>
<evidence type="ECO:0000256" key="5">
    <source>
        <dbReference type="ARBA" id="ARBA00012232"/>
    </source>
</evidence>
<dbReference type="SMART" id="SM00065">
    <property type="entry name" value="GAF"/>
    <property type="match status" value="1"/>
</dbReference>
<keyword evidence="12" id="KW-0418">Kinase</keyword>
<accession>A0ABR6AHC1</accession>
<keyword evidence="11" id="KW-0479">Metal-binding</keyword>
<dbReference type="InterPro" id="IPR036618">
    <property type="entry name" value="PtsI_HPr-bd_sf"/>
</dbReference>
<gene>
    <name evidence="15" type="primary">ptsP</name>
    <name evidence="15" type="ORF">HX902_30945</name>
</gene>
<keyword evidence="8" id="KW-0762">Sugar transport</keyword>
<evidence type="ECO:0000256" key="4">
    <source>
        <dbReference type="ARBA" id="ARBA00007837"/>
    </source>
</evidence>
<evidence type="ECO:0000256" key="11">
    <source>
        <dbReference type="ARBA" id="ARBA00022723"/>
    </source>
</evidence>
<dbReference type="InterPro" id="IPR008731">
    <property type="entry name" value="PTS_EIN"/>
</dbReference>
<sequence>MRDLSGGPRVLLRRLRELMAEPLEPQDRLDRIVRQIAGNMVAEVCSVYVLRADGVLELYATEGLNREAVHLAQLKMGQGLVGTIAASAQPLNLSDAQSHPAFRYLPETGEEIYHSFLGVPILRTGRSLGVLVVQNKASRNYREEELEALETTAMVLAEMIATGELKKITKPGLELDLTRSVTVDGDTYNDGIGLGYVVLHEPRIVVTNLLNEDAEKEIRRLAEAMGSLRISIDDMLSRRDVSMEGEHREVLETYRMFAHDQGWVRKLEEAIRNGLTAEAAVEKVQSDTKARMMRLTDPYLRERMHDFEDLANRLLRQLTGYTGRATGEGFPNDAIVLARAMGAAELLDYPRSNVRGLVLEEGAVTSHVVIVARAMGIPVIGQAAGVVALAENGDAVIIDADEGHVHLRPMADHRRSYEEKVRFRARRQEQFRALRAVEPVTKDGQRIALMMNAGLLVDLPQLSESGAEGIGLFRTELQFMIASTMPKAEEQEQFYRNVIKQAAGRSVTFRTLDIGGDKVVPYFRGHEEENPALGWRAIRLSLDRPGLLRTQLRALLKASADTELKLMVPMVTEVSELKMVRELLQKEVQHLSRFGHGLPRKLQFGAMLEVPALLWQLDELMEAVDFVSVGSNDLFQFSMAVDRGNARVSDRFDPLGKPFLRILRDIVRGADRNKTPVTLCGELASKPISAMALLGIGFRSISMSPASIGPVKAMLLGLDVGALTKAMDEVLDDHHALTPMREVLARFAESHNIPL</sequence>
<evidence type="ECO:0000256" key="1">
    <source>
        <dbReference type="ARBA" id="ARBA00000683"/>
    </source>
</evidence>
<evidence type="ECO:0000313" key="15">
    <source>
        <dbReference type="EMBL" id="MBA5806036.1"/>
    </source>
</evidence>
<keyword evidence="9 15" id="KW-0808">Transferase</keyword>
<protein>
    <recommendedName>
        <fullName evidence="5">phosphoenolpyruvate--protein phosphotransferase</fullName>
        <ecNumber evidence="5">2.7.3.9</ecNumber>
    </recommendedName>
</protein>
<dbReference type="SUPFAM" id="SSF51621">
    <property type="entry name" value="Phosphoenolpyruvate/pyruvate domain"/>
    <property type="match status" value="1"/>
</dbReference>
<dbReference type="Pfam" id="PF02896">
    <property type="entry name" value="PEP-utilizers_C"/>
    <property type="match status" value="1"/>
</dbReference>
<dbReference type="InterPro" id="IPR029016">
    <property type="entry name" value="GAF-like_dom_sf"/>
</dbReference>
<keyword evidence="16" id="KW-1185">Reference proteome</keyword>
<dbReference type="InterPro" id="IPR006318">
    <property type="entry name" value="PTS_EI-like"/>
</dbReference>
<dbReference type="InterPro" id="IPR000121">
    <property type="entry name" value="PEP_util_C"/>
</dbReference>
<evidence type="ECO:0000313" key="16">
    <source>
        <dbReference type="Proteomes" id="UP000539787"/>
    </source>
</evidence>
<proteinExistence type="inferred from homology"/>
<evidence type="ECO:0000256" key="12">
    <source>
        <dbReference type="ARBA" id="ARBA00022777"/>
    </source>
</evidence>
<dbReference type="PANTHER" id="PTHR46244:SF6">
    <property type="entry name" value="PHOSPHOENOLPYRUVATE-PROTEIN PHOSPHOTRANSFERASE"/>
    <property type="match status" value="1"/>
</dbReference>
<evidence type="ECO:0000256" key="2">
    <source>
        <dbReference type="ARBA" id="ARBA00001946"/>
    </source>
</evidence>
<comment type="subcellular location">
    <subcellularLocation>
        <location evidence="3">Cytoplasm</location>
    </subcellularLocation>
</comment>
<dbReference type="EC" id="2.7.3.9" evidence="5"/>
<dbReference type="Gene3D" id="1.10.274.10">
    <property type="entry name" value="PtsI, HPr-binding domain"/>
    <property type="match status" value="1"/>
</dbReference>
<dbReference type="RefSeq" id="WP_182211681.1">
    <property type="nucleotide sequence ID" value="NZ_JACGBJ010000027.1"/>
</dbReference>
<comment type="cofactor">
    <cofactor evidence="2">
        <name>Mg(2+)</name>
        <dbReference type="ChEBI" id="CHEBI:18420"/>
    </cofactor>
</comment>
<dbReference type="SUPFAM" id="SSF52009">
    <property type="entry name" value="Phosphohistidine domain"/>
    <property type="match status" value="1"/>
</dbReference>
<dbReference type="PROSITE" id="PS00742">
    <property type="entry name" value="PEP_ENZYMES_2"/>
    <property type="match status" value="1"/>
</dbReference>
<dbReference type="Gene3D" id="3.50.30.10">
    <property type="entry name" value="Phosphohistidine domain"/>
    <property type="match status" value="1"/>
</dbReference>
<dbReference type="Pfam" id="PF05524">
    <property type="entry name" value="PEP-utilisers_N"/>
    <property type="match status" value="1"/>
</dbReference>
<dbReference type="InterPro" id="IPR050499">
    <property type="entry name" value="PEP-utilizing_PTS_enzyme"/>
</dbReference>
<dbReference type="NCBIfam" id="TIGR01417">
    <property type="entry name" value="PTS_I_fam"/>
    <property type="match status" value="1"/>
</dbReference>
<evidence type="ECO:0000256" key="13">
    <source>
        <dbReference type="ARBA" id="ARBA00022842"/>
    </source>
</evidence>
<dbReference type="InterPro" id="IPR036637">
    <property type="entry name" value="Phosphohistidine_dom_sf"/>
</dbReference>
<dbReference type="PANTHER" id="PTHR46244">
    <property type="entry name" value="PHOSPHOENOLPYRUVATE-PROTEIN PHOSPHOTRANSFERASE"/>
    <property type="match status" value="1"/>
</dbReference>
<keyword evidence="13" id="KW-0460">Magnesium</keyword>
<feature type="domain" description="GAF" evidence="14">
    <location>
        <begin position="24"/>
        <end position="170"/>
    </location>
</feature>
<evidence type="ECO:0000256" key="7">
    <source>
        <dbReference type="ARBA" id="ARBA00022490"/>
    </source>
</evidence>
<evidence type="ECO:0000256" key="9">
    <source>
        <dbReference type="ARBA" id="ARBA00022679"/>
    </source>
</evidence>
<evidence type="ECO:0000256" key="10">
    <source>
        <dbReference type="ARBA" id="ARBA00022683"/>
    </source>
</evidence>
<dbReference type="Pfam" id="PF00391">
    <property type="entry name" value="PEP-utilizers"/>
    <property type="match status" value="1"/>
</dbReference>
<evidence type="ECO:0000256" key="6">
    <source>
        <dbReference type="ARBA" id="ARBA00022448"/>
    </source>
</evidence>
<dbReference type="GO" id="GO:0008965">
    <property type="term" value="F:phosphoenolpyruvate-protein phosphotransferase activity"/>
    <property type="evidence" value="ECO:0007669"/>
    <property type="project" value="UniProtKB-EC"/>
</dbReference>
<dbReference type="EMBL" id="JACGBJ010000027">
    <property type="protein sequence ID" value="MBA5806036.1"/>
    <property type="molecule type" value="Genomic_DNA"/>
</dbReference>
<keyword evidence="7" id="KW-0963">Cytoplasm</keyword>